<dbReference type="InterPro" id="IPR012337">
    <property type="entry name" value="RNaseH-like_sf"/>
</dbReference>
<feature type="domain" description="Reverse transcriptase zinc-binding" evidence="2">
    <location>
        <begin position="118"/>
        <end position="187"/>
    </location>
</feature>
<dbReference type="PANTHER" id="PTHR33116:SF78">
    <property type="entry name" value="OS12G0587133 PROTEIN"/>
    <property type="match status" value="1"/>
</dbReference>
<proteinExistence type="predicted"/>
<dbReference type="AlphaFoldDB" id="A0AAV8BUK2"/>
<reference evidence="3" key="1">
    <citation type="submission" date="2022-08" db="EMBL/GenBank/DDBJ databases">
        <authorList>
            <person name="Marques A."/>
        </authorList>
    </citation>
    <scope>NUCLEOTIDE SEQUENCE</scope>
    <source>
        <strain evidence="3">RhyPub2mFocal</strain>
        <tissue evidence="3">Leaves</tissue>
    </source>
</reference>
<protein>
    <submittedName>
        <fullName evidence="3">Ribonuclease H-like superfamily protein</fullName>
    </submittedName>
</protein>
<name>A0AAV8BUK2_9POAL</name>
<keyword evidence="4" id="KW-1185">Reference proteome</keyword>
<comment type="caution">
    <text evidence="3">The sequence shown here is derived from an EMBL/GenBank/DDBJ whole genome shotgun (WGS) entry which is preliminary data.</text>
</comment>
<dbReference type="InterPro" id="IPR002156">
    <property type="entry name" value="RNaseH_domain"/>
</dbReference>
<evidence type="ECO:0000259" key="1">
    <source>
        <dbReference type="Pfam" id="PF13456"/>
    </source>
</evidence>
<dbReference type="Pfam" id="PF13456">
    <property type="entry name" value="RVT_3"/>
    <property type="match status" value="1"/>
</dbReference>
<evidence type="ECO:0000313" key="3">
    <source>
        <dbReference type="EMBL" id="KAJ4746840.1"/>
    </source>
</evidence>
<dbReference type="SUPFAM" id="SSF53098">
    <property type="entry name" value="Ribonuclease H-like"/>
    <property type="match status" value="1"/>
</dbReference>
<evidence type="ECO:0000313" key="4">
    <source>
        <dbReference type="Proteomes" id="UP001140206"/>
    </source>
</evidence>
<accession>A0AAV8BUK2</accession>
<dbReference type="Gene3D" id="3.30.420.10">
    <property type="entry name" value="Ribonuclease H-like superfamily/Ribonuclease H"/>
    <property type="match status" value="1"/>
</dbReference>
<dbReference type="Proteomes" id="UP001140206">
    <property type="component" value="Chromosome 5"/>
</dbReference>
<evidence type="ECO:0000259" key="2">
    <source>
        <dbReference type="Pfam" id="PF13966"/>
    </source>
</evidence>
<sequence length="431" mass="48199">MATKAQHYDYLVDKVVAKLHPWKARLLSPAAKVVLIKSVIEPLVLYSMGAGSQWDSSKLVNAIGFHASLYLACVFKIPPLKPDVQDRLIFKPAVSGNFSYKGACNLLEGSVNQSTVGSGIWKAVWDCPGTLPRTKMFIWKLLHDAIPVKASFSKRLRTTAPPCDVCGLDADDAMHALFLCPKARQCWLASSLGLRVDMLPQQIVPAMVFFFQQLDRQQLVLFANTLWSFWKARCKEVYEGKKIMVHQVLWDAASLNVLTNFIEVPFGRKNSLNNAATPSTQLIPDTGKVCKMDGSFKEGEGAGWAYTLYDNNVLTEYGLTAGEAICPLHAEMLALKAALHATMQHDWLEVIFYTDCEVIIKVLNGLLPPETVDWRVYTLALDIISIMKFHSNFSCYHAPRDLLRQEHDLANLARLKDLNVIGYTFPLFSGM</sequence>
<dbReference type="CDD" id="cd06222">
    <property type="entry name" value="RNase_H_like"/>
    <property type="match status" value="1"/>
</dbReference>
<dbReference type="InterPro" id="IPR026960">
    <property type="entry name" value="RVT-Znf"/>
</dbReference>
<dbReference type="GO" id="GO:0004523">
    <property type="term" value="F:RNA-DNA hybrid ribonuclease activity"/>
    <property type="evidence" value="ECO:0007669"/>
    <property type="project" value="InterPro"/>
</dbReference>
<dbReference type="Pfam" id="PF13966">
    <property type="entry name" value="zf-RVT"/>
    <property type="match status" value="1"/>
</dbReference>
<dbReference type="InterPro" id="IPR036397">
    <property type="entry name" value="RNaseH_sf"/>
</dbReference>
<dbReference type="GO" id="GO:0003676">
    <property type="term" value="F:nucleic acid binding"/>
    <property type="evidence" value="ECO:0007669"/>
    <property type="project" value="InterPro"/>
</dbReference>
<organism evidence="3 4">
    <name type="scientific">Rhynchospora pubera</name>
    <dbReference type="NCBI Taxonomy" id="906938"/>
    <lineage>
        <taxon>Eukaryota</taxon>
        <taxon>Viridiplantae</taxon>
        <taxon>Streptophyta</taxon>
        <taxon>Embryophyta</taxon>
        <taxon>Tracheophyta</taxon>
        <taxon>Spermatophyta</taxon>
        <taxon>Magnoliopsida</taxon>
        <taxon>Liliopsida</taxon>
        <taxon>Poales</taxon>
        <taxon>Cyperaceae</taxon>
        <taxon>Cyperoideae</taxon>
        <taxon>Rhynchosporeae</taxon>
        <taxon>Rhynchospora</taxon>
    </lineage>
</organism>
<dbReference type="PANTHER" id="PTHR33116">
    <property type="entry name" value="REVERSE TRANSCRIPTASE ZINC-BINDING DOMAIN-CONTAINING PROTEIN-RELATED-RELATED"/>
    <property type="match status" value="1"/>
</dbReference>
<dbReference type="InterPro" id="IPR044730">
    <property type="entry name" value="RNase_H-like_dom_plant"/>
</dbReference>
<gene>
    <name evidence="3" type="ORF">LUZ62_081245</name>
</gene>
<feature type="domain" description="RNase H type-1" evidence="1">
    <location>
        <begin position="292"/>
        <end position="412"/>
    </location>
</feature>
<dbReference type="EMBL" id="JAMFTS010000005">
    <property type="protein sequence ID" value="KAJ4746840.1"/>
    <property type="molecule type" value="Genomic_DNA"/>
</dbReference>